<organism evidence="1 2">
    <name type="scientific">Pseudoduganella rivuli</name>
    <dbReference type="NCBI Taxonomy" id="2666085"/>
    <lineage>
        <taxon>Bacteria</taxon>
        <taxon>Pseudomonadati</taxon>
        <taxon>Pseudomonadota</taxon>
        <taxon>Betaproteobacteria</taxon>
        <taxon>Burkholderiales</taxon>
        <taxon>Oxalobacteraceae</taxon>
        <taxon>Telluria group</taxon>
        <taxon>Pseudoduganella</taxon>
    </lineage>
</organism>
<dbReference type="EMBL" id="WKJJ01000021">
    <property type="protein sequence ID" value="MRV75542.1"/>
    <property type="molecule type" value="Genomic_DNA"/>
</dbReference>
<dbReference type="AlphaFoldDB" id="A0A7X2LWV2"/>
<protein>
    <submittedName>
        <fullName evidence="1">Uncharacterized protein</fullName>
    </submittedName>
</protein>
<reference evidence="1 2" key="1">
    <citation type="submission" date="2019-11" db="EMBL/GenBank/DDBJ databases">
        <title>Novel species isolated from a subtropical stream in China.</title>
        <authorList>
            <person name="Lu H."/>
        </authorList>
    </citation>
    <scope>NUCLEOTIDE SEQUENCE [LARGE SCALE GENOMIC DNA]</scope>
    <source>
        <strain evidence="1 2">FT92W</strain>
    </source>
</reference>
<gene>
    <name evidence="1" type="ORF">GJ700_27875</name>
</gene>
<dbReference type="Proteomes" id="UP000446768">
    <property type="component" value="Unassembled WGS sequence"/>
</dbReference>
<dbReference type="RefSeq" id="WP_154380188.1">
    <property type="nucleotide sequence ID" value="NZ_WKJJ01000021.1"/>
</dbReference>
<accession>A0A7X2LWV2</accession>
<keyword evidence="2" id="KW-1185">Reference proteome</keyword>
<sequence length="253" mass="29053">MKKILTSLHKQPLWIQILIQLLNEYALPLILSTIWTLWNSSSAATYKEILKDGLLNFFAIGWAFSQWNRVKKQIKTEKGITDVRTGINDLVEKLENKTNDLIGYATGGDSFCELKFSMSTSENIDMLIFTHHGKFPLTEISARLANLDEFDRPVPLIFSEILSGKNTYEIESSIPEHVQAVPPKVKIPVSINKPIRLNVFYTARNGSFMQCLRMKYQDGKWLEASRIFRDEKLIHEKIDAAFPRTSEGDVDWN</sequence>
<evidence type="ECO:0000313" key="1">
    <source>
        <dbReference type="EMBL" id="MRV75542.1"/>
    </source>
</evidence>
<evidence type="ECO:0000313" key="2">
    <source>
        <dbReference type="Proteomes" id="UP000446768"/>
    </source>
</evidence>
<comment type="caution">
    <text evidence="1">The sequence shown here is derived from an EMBL/GenBank/DDBJ whole genome shotgun (WGS) entry which is preliminary data.</text>
</comment>
<proteinExistence type="predicted"/>
<name>A0A7X2LWV2_9BURK</name>